<dbReference type="SUPFAM" id="SSF46785">
    <property type="entry name" value="Winged helix' DNA-binding domain"/>
    <property type="match status" value="1"/>
</dbReference>
<reference evidence="7" key="1">
    <citation type="submission" date="2017-04" db="EMBL/GenBank/DDBJ databases">
        <authorList>
            <person name="Varghese N."/>
            <person name="Submissions S."/>
        </authorList>
    </citation>
    <scope>NUCLEOTIDE SEQUENCE [LARGE SCALE GENOMIC DNA]</scope>
    <source>
        <strain evidence="7">LMG 29540</strain>
    </source>
</reference>
<dbReference type="GO" id="GO:0003700">
    <property type="term" value="F:DNA-binding transcription factor activity"/>
    <property type="evidence" value="ECO:0007669"/>
    <property type="project" value="InterPro"/>
</dbReference>
<dbReference type="InterPro" id="IPR036388">
    <property type="entry name" value="WH-like_DNA-bd_sf"/>
</dbReference>
<dbReference type="AlphaFoldDB" id="A0A1X7JG62"/>
<dbReference type="RefSeq" id="WP_085481691.1">
    <property type="nucleotide sequence ID" value="NZ_FXAT01000002.1"/>
</dbReference>
<keyword evidence="3 6" id="KW-0238">DNA-binding</keyword>
<dbReference type="OrthoDB" id="5495633at2"/>
<feature type="domain" description="HTH lysR-type" evidence="5">
    <location>
        <begin position="6"/>
        <end position="63"/>
    </location>
</feature>
<evidence type="ECO:0000256" key="1">
    <source>
        <dbReference type="ARBA" id="ARBA00009437"/>
    </source>
</evidence>
<evidence type="ECO:0000256" key="3">
    <source>
        <dbReference type="ARBA" id="ARBA00023125"/>
    </source>
</evidence>
<dbReference type="PRINTS" id="PR00039">
    <property type="entry name" value="HTHLYSR"/>
</dbReference>
<dbReference type="PROSITE" id="PS50931">
    <property type="entry name" value="HTH_LYSR"/>
    <property type="match status" value="1"/>
</dbReference>
<protein>
    <submittedName>
        <fullName evidence="6">DNA-binding transcriptional regulator, LysR family</fullName>
    </submittedName>
</protein>
<evidence type="ECO:0000256" key="2">
    <source>
        <dbReference type="ARBA" id="ARBA00023015"/>
    </source>
</evidence>
<dbReference type="SUPFAM" id="SSF53850">
    <property type="entry name" value="Periplasmic binding protein-like II"/>
    <property type="match status" value="1"/>
</dbReference>
<dbReference type="GO" id="GO:0003677">
    <property type="term" value="F:DNA binding"/>
    <property type="evidence" value="ECO:0007669"/>
    <property type="project" value="UniProtKB-KW"/>
</dbReference>
<evidence type="ECO:0000313" key="7">
    <source>
        <dbReference type="Proteomes" id="UP000193228"/>
    </source>
</evidence>
<dbReference type="STRING" id="1515439.SAMN06265784_102574"/>
<dbReference type="Gene3D" id="3.40.190.10">
    <property type="entry name" value="Periplasmic binding protein-like II"/>
    <property type="match status" value="2"/>
</dbReference>
<evidence type="ECO:0000259" key="5">
    <source>
        <dbReference type="PROSITE" id="PS50931"/>
    </source>
</evidence>
<comment type="similarity">
    <text evidence="1">Belongs to the LysR transcriptional regulatory family.</text>
</comment>
<keyword evidence="7" id="KW-1185">Reference proteome</keyword>
<keyword evidence="2" id="KW-0805">Transcription regulation</keyword>
<dbReference type="Proteomes" id="UP000193228">
    <property type="component" value="Unassembled WGS sequence"/>
</dbReference>
<dbReference type="InterPro" id="IPR000847">
    <property type="entry name" value="LysR_HTH_N"/>
</dbReference>
<keyword evidence="4" id="KW-0804">Transcription</keyword>
<organism evidence="6 7">
    <name type="scientific">Paraburkholderia susongensis</name>
    <dbReference type="NCBI Taxonomy" id="1515439"/>
    <lineage>
        <taxon>Bacteria</taxon>
        <taxon>Pseudomonadati</taxon>
        <taxon>Pseudomonadota</taxon>
        <taxon>Betaproteobacteria</taxon>
        <taxon>Burkholderiales</taxon>
        <taxon>Burkholderiaceae</taxon>
        <taxon>Paraburkholderia</taxon>
    </lineage>
</organism>
<sequence length="320" mass="35827">MNISSVDLNLLKVFDAIYVERSVSRAAVRLGLTQPSVSHGLTRLRTLFADPLFVRLHGGVEPTIAAMRIAPVVQQVMRNLQTMFDEGSRFDPATGRRTFLIQMSDFGEVTFLPPLVRELQARAPGVRIETCQLAGMELTQALESGQIDFAIGHLPVLDELFQSEPLFGEQYVLLAPPDPASKPPKTRPLEALEFVCVTSHPETTKILVELGLQERVKLAVPHFMVLPAIFEETGLAAVLPRRVGEYFGQTVGKGRYREIELPGPGLSMNINLYWFRRYSTEPGNIWLRELIVELFKHSSAQRKSQGRKTGQSRATDTTFR</sequence>
<dbReference type="InterPro" id="IPR036390">
    <property type="entry name" value="WH_DNA-bd_sf"/>
</dbReference>
<name>A0A1X7JG62_9BURK</name>
<dbReference type="InterPro" id="IPR005119">
    <property type="entry name" value="LysR_subst-bd"/>
</dbReference>
<dbReference type="PANTHER" id="PTHR30118:SF15">
    <property type="entry name" value="TRANSCRIPTIONAL REGULATORY PROTEIN"/>
    <property type="match status" value="1"/>
</dbReference>
<evidence type="ECO:0000256" key="4">
    <source>
        <dbReference type="ARBA" id="ARBA00023163"/>
    </source>
</evidence>
<dbReference type="Gene3D" id="1.10.10.10">
    <property type="entry name" value="Winged helix-like DNA-binding domain superfamily/Winged helix DNA-binding domain"/>
    <property type="match status" value="1"/>
</dbReference>
<dbReference type="PANTHER" id="PTHR30118">
    <property type="entry name" value="HTH-TYPE TRANSCRIPTIONAL REGULATOR LEUO-RELATED"/>
    <property type="match status" value="1"/>
</dbReference>
<gene>
    <name evidence="6" type="ORF">SAMN06265784_102574</name>
</gene>
<dbReference type="InterPro" id="IPR050389">
    <property type="entry name" value="LysR-type_TF"/>
</dbReference>
<dbReference type="Pfam" id="PF03466">
    <property type="entry name" value="LysR_substrate"/>
    <property type="match status" value="1"/>
</dbReference>
<dbReference type="EMBL" id="FXAT01000002">
    <property type="protein sequence ID" value="SMG26724.1"/>
    <property type="molecule type" value="Genomic_DNA"/>
</dbReference>
<evidence type="ECO:0000313" key="6">
    <source>
        <dbReference type="EMBL" id="SMG26724.1"/>
    </source>
</evidence>
<dbReference type="CDD" id="cd08459">
    <property type="entry name" value="PBP2_DntR_NahR_LinR_like"/>
    <property type="match status" value="1"/>
</dbReference>
<dbReference type="Pfam" id="PF00126">
    <property type="entry name" value="HTH_1"/>
    <property type="match status" value="1"/>
</dbReference>
<accession>A0A1X7JG62</accession>
<proteinExistence type="inferred from homology"/>